<dbReference type="AlphaFoldDB" id="A0A0E9WCL6"/>
<reference evidence="2" key="1">
    <citation type="submission" date="2014-11" db="EMBL/GenBank/DDBJ databases">
        <authorList>
            <person name="Amaro Gonzalez C."/>
        </authorList>
    </citation>
    <scope>NUCLEOTIDE SEQUENCE</scope>
</reference>
<dbReference type="EMBL" id="GBXM01020428">
    <property type="protein sequence ID" value="JAH88149.1"/>
    <property type="molecule type" value="Transcribed_RNA"/>
</dbReference>
<proteinExistence type="predicted"/>
<organism evidence="2">
    <name type="scientific">Anguilla anguilla</name>
    <name type="common">European freshwater eel</name>
    <name type="synonym">Muraena anguilla</name>
    <dbReference type="NCBI Taxonomy" id="7936"/>
    <lineage>
        <taxon>Eukaryota</taxon>
        <taxon>Metazoa</taxon>
        <taxon>Chordata</taxon>
        <taxon>Craniata</taxon>
        <taxon>Vertebrata</taxon>
        <taxon>Euteleostomi</taxon>
        <taxon>Actinopterygii</taxon>
        <taxon>Neopterygii</taxon>
        <taxon>Teleostei</taxon>
        <taxon>Anguilliformes</taxon>
        <taxon>Anguillidae</taxon>
        <taxon>Anguilla</taxon>
    </lineage>
</organism>
<protein>
    <submittedName>
        <fullName evidence="2">Uncharacterized protein</fullName>
    </submittedName>
</protein>
<accession>A0A0E9WCL6</accession>
<reference evidence="2" key="2">
    <citation type="journal article" date="2015" name="Fish Shellfish Immunol.">
        <title>Early steps in the European eel (Anguilla anguilla)-Vibrio vulnificus interaction in the gills: Role of the RtxA13 toxin.</title>
        <authorList>
            <person name="Callol A."/>
            <person name="Pajuelo D."/>
            <person name="Ebbesson L."/>
            <person name="Teles M."/>
            <person name="MacKenzie S."/>
            <person name="Amaro C."/>
        </authorList>
    </citation>
    <scope>NUCLEOTIDE SEQUENCE</scope>
</reference>
<name>A0A0E9WCL6_ANGAN</name>
<evidence type="ECO:0000313" key="2">
    <source>
        <dbReference type="EMBL" id="JAH88149.1"/>
    </source>
</evidence>
<feature type="region of interest" description="Disordered" evidence="1">
    <location>
        <begin position="30"/>
        <end position="68"/>
    </location>
</feature>
<sequence length="68" mass="7101">MEASSRTFPATTLSSTHWQSTQTAFWYREPTTAPSTCGTGGPATTSSGSTPRCSRAPWTASPASSPAF</sequence>
<evidence type="ECO:0000256" key="1">
    <source>
        <dbReference type="SAM" id="MobiDB-lite"/>
    </source>
</evidence>